<reference evidence="3" key="1">
    <citation type="submission" date="2016-10" db="EMBL/GenBank/DDBJ databases">
        <authorList>
            <person name="Varghese N."/>
            <person name="Submissions S."/>
        </authorList>
    </citation>
    <scope>NUCLEOTIDE SEQUENCE [LARGE SCALE GENOMIC DNA]</scope>
    <source>
        <strain evidence="3">DSM 17933</strain>
    </source>
</reference>
<evidence type="ECO:0000256" key="1">
    <source>
        <dbReference type="SAM" id="MobiDB-lite"/>
    </source>
</evidence>
<protein>
    <submittedName>
        <fullName evidence="2">Histidine kinase-, DNA gyrase B-, and HSP90-like ATPase</fullName>
    </submittedName>
</protein>
<dbReference type="AlphaFoldDB" id="A0A1G7Q5X1"/>
<dbReference type="GO" id="GO:0016301">
    <property type="term" value="F:kinase activity"/>
    <property type="evidence" value="ECO:0007669"/>
    <property type="project" value="UniProtKB-KW"/>
</dbReference>
<dbReference type="Pfam" id="PF13589">
    <property type="entry name" value="HATPase_c_3"/>
    <property type="match status" value="1"/>
</dbReference>
<dbReference type="EMBL" id="FNCH01000002">
    <property type="protein sequence ID" value="SDF93855.1"/>
    <property type="molecule type" value="Genomic_DNA"/>
</dbReference>
<gene>
    <name evidence="2" type="ORF">SAMN05421827_102185</name>
</gene>
<feature type="region of interest" description="Disordered" evidence="1">
    <location>
        <begin position="432"/>
        <end position="464"/>
    </location>
</feature>
<name>A0A1G7Q5X1_9SPHI</name>
<dbReference type="SUPFAM" id="SSF55874">
    <property type="entry name" value="ATPase domain of HSP90 chaperone/DNA topoisomerase II/histidine kinase"/>
    <property type="match status" value="1"/>
</dbReference>
<dbReference type="OrthoDB" id="9813438at2"/>
<keyword evidence="2" id="KW-0808">Transferase</keyword>
<dbReference type="STRING" id="405671.SAMN05421827_102185"/>
<dbReference type="RefSeq" id="WP_090497068.1">
    <property type="nucleotide sequence ID" value="NZ_FNCH01000002.1"/>
</dbReference>
<keyword evidence="2" id="KW-0418">Kinase</keyword>
<dbReference type="InterPro" id="IPR036890">
    <property type="entry name" value="HATPase_C_sf"/>
</dbReference>
<proteinExistence type="predicted"/>
<organism evidence="2 3">
    <name type="scientific">Pedobacter terrae</name>
    <dbReference type="NCBI Taxonomy" id="405671"/>
    <lineage>
        <taxon>Bacteria</taxon>
        <taxon>Pseudomonadati</taxon>
        <taxon>Bacteroidota</taxon>
        <taxon>Sphingobacteriia</taxon>
        <taxon>Sphingobacteriales</taxon>
        <taxon>Sphingobacteriaceae</taxon>
        <taxon>Pedobacter</taxon>
    </lineage>
</organism>
<accession>A0A1G7Q5X1</accession>
<evidence type="ECO:0000313" key="3">
    <source>
        <dbReference type="Proteomes" id="UP000199643"/>
    </source>
</evidence>
<evidence type="ECO:0000313" key="2">
    <source>
        <dbReference type="EMBL" id="SDF93855.1"/>
    </source>
</evidence>
<feature type="compositionally biased region" description="Polar residues" evidence="1">
    <location>
        <begin position="445"/>
        <end position="455"/>
    </location>
</feature>
<dbReference type="Proteomes" id="UP000199643">
    <property type="component" value="Unassembled WGS sequence"/>
</dbReference>
<dbReference type="Gene3D" id="3.30.565.10">
    <property type="entry name" value="Histidine kinase-like ATPase, C-terminal domain"/>
    <property type="match status" value="1"/>
</dbReference>
<keyword evidence="3" id="KW-1185">Reference proteome</keyword>
<sequence>MDIQNNLNTKTAELVRADTALQSFRDGGYNFNDAIGEIVDNSIQAGARKIRFGWNFESVKRGKSPKPKREITSLAVADDGQGITATILANVLTIGFSTRYNSREGIGRFGVGFKLASISQAKRLEIYTRPAFLEVDDTGETFLPRTGSNNREKKVFMTYLDLDEIKNQTQVSYSYREVDGFPKDYQKLMEDFNSGTLIVWRNIDRMNEDKAYTESADEKISGLDYFLARTYRRYIDKGLKIFLPSKESQLFGAQELKPYDPSFQIENTEAEALAHGEPMKGEFVENGELKIDGHVVQWGVYMTPQITRLIEGGGGVKGPIGDNQFKRLHIPDNQGKISFLRYDREISYTKVPHLIQADNLDRNSYLDRHIAIEVSFPPGLDEYFQVRHIKRGVEPVEKLKKELKEILNKPVKAARKRIRQVWAETKTVTAEATPDDFSGGRTVSEETVQASNPSMPTGRAGESVAPDAEFNRLVEIAETLGIKEQDKQEEFALQTQQKPMVALEMEWAGKGLLDIEHLNRTVVVKINKRHPFIREVYNQIKEAAQRDVSEMEPEQITHLFEKALAGIDLLFFAYAKAENMHEDPEDAYIELREDWGKFTAAYLKKRNEVNIG</sequence>